<dbReference type="EMBL" id="JAPJZI010000001">
    <property type="protein sequence ID" value="MDA5401170.1"/>
    <property type="molecule type" value="Genomic_DNA"/>
</dbReference>
<dbReference type="GO" id="GO:0006355">
    <property type="term" value="P:regulation of DNA-templated transcription"/>
    <property type="evidence" value="ECO:0007669"/>
    <property type="project" value="InterPro"/>
</dbReference>
<comment type="caution">
    <text evidence="4">The sequence shown here is derived from an EMBL/GenBank/DDBJ whole genome shotgun (WGS) entry which is preliminary data.</text>
</comment>
<dbReference type="InterPro" id="IPR016032">
    <property type="entry name" value="Sig_transdc_resp-reg_C-effctor"/>
</dbReference>
<feature type="domain" description="OmpR/PhoB-type" evidence="3">
    <location>
        <begin position="1"/>
        <end position="98"/>
    </location>
</feature>
<sequence>MIYRIGNIELDLDRMELRLGGEQQPVEPQVFRLLLHLIENRDRLVTKDDLINAVWGGRIISDATLSSRISSARRAMGDSGTRQHSIRTIARNGYRFVAEVEVSENQTATPLERNGRSQDRLIRYCVAPDGVQLAYSITGKGPALVKTMSWLNHLEFDWESPVFSDLFQKLTQEHTLLRYDSRGAGLSDKHPDDFSFEALASDLETAIDASGLEKFALLGISQGAALAIDYAARYPQRVSHLLLWGGYARGRKRRGNKQDEEKAQAFRTLMRYGWGKDSSTFRQMFSALYLPEANEEQIRWWTELQRIATTPENAIRLRDTIDDIDVSDRLALVKAPTLILHSEREEVAPISEARQMAAKIPDATVVPLDSANHLVLPQETAWHRAVAAIGDFLQN</sequence>
<gene>
    <name evidence="4" type="ORF">OQ273_21540</name>
</gene>
<name>A0A9X3ZK08_9HYPH</name>
<dbReference type="GO" id="GO:0016787">
    <property type="term" value="F:hydrolase activity"/>
    <property type="evidence" value="ECO:0007669"/>
    <property type="project" value="UniProtKB-KW"/>
</dbReference>
<dbReference type="AlphaFoldDB" id="A0A9X3ZK08"/>
<organism evidence="4 5">
    <name type="scientific">Hoeflea prorocentri</name>
    <dbReference type="NCBI Taxonomy" id="1922333"/>
    <lineage>
        <taxon>Bacteria</taxon>
        <taxon>Pseudomonadati</taxon>
        <taxon>Pseudomonadota</taxon>
        <taxon>Alphaproteobacteria</taxon>
        <taxon>Hyphomicrobiales</taxon>
        <taxon>Rhizobiaceae</taxon>
        <taxon>Hoeflea</taxon>
    </lineage>
</organism>
<evidence type="ECO:0000256" key="1">
    <source>
        <dbReference type="ARBA" id="ARBA00023125"/>
    </source>
</evidence>
<feature type="DNA-binding region" description="OmpR/PhoB-type" evidence="2">
    <location>
        <begin position="1"/>
        <end position="98"/>
    </location>
</feature>
<dbReference type="Proteomes" id="UP001151234">
    <property type="component" value="Unassembled WGS sequence"/>
</dbReference>
<dbReference type="Gene3D" id="3.40.50.1820">
    <property type="entry name" value="alpha/beta hydrolase"/>
    <property type="match status" value="1"/>
</dbReference>
<dbReference type="PRINTS" id="PR00111">
    <property type="entry name" value="ABHYDROLASE"/>
</dbReference>
<dbReference type="SUPFAM" id="SSF46894">
    <property type="entry name" value="C-terminal effector domain of the bipartite response regulators"/>
    <property type="match status" value="1"/>
</dbReference>
<dbReference type="GO" id="GO:0003677">
    <property type="term" value="F:DNA binding"/>
    <property type="evidence" value="ECO:0007669"/>
    <property type="project" value="UniProtKB-UniRule"/>
</dbReference>
<evidence type="ECO:0000313" key="5">
    <source>
        <dbReference type="Proteomes" id="UP001151234"/>
    </source>
</evidence>
<dbReference type="PROSITE" id="PS51755">
    <property type="entry name" value="OMPR_PHOB"/>
    <property type="match status" value="1"/>
</dbReference>
<dbReference type="InterPro" id="IPR001867">
    <property type="entry name" value="OmpR/PhoB-type_DNA-bd"/>
</dbReference>
<reference evidence="4" key="1">
    <citation type="submission" date="2022-11" db="EMBL/GenBank/DDBJ databases">
        <title>Draft genome sequence of Hoeflea poritis E7-10 and Hoeflea prorocentri PM5-8, separated from scleractinian coral Porites lutea and marine dinoflagellate.</title>
        <authorList>
            <person name="Zhang G."/>
            <person name="Wei Q."/>
            <person name="Cai L."/>
        </authorList>
    </citation>
    <scope>NUCLEOTIDE SEQUENCE</scope>
    <source>
        <strain evidence="4">PM5-8</strain>
    </source>
</reference>
<dbReference type="PANTHER" id="PTHR43433">
    <property type="entry name" value="HYDROLASE, ALPHA/BETA FOLD FAMILY PROTEIN"/>
    <property type="match status" value="1"/>
</dbReference>
<accession>A0A9X3ZK08</accession>
<keyword evidence="4" id="KW-0378">Hydrolase</keyword>
<dbReference type="CDD" id="cd00383">
    <property type="entry name" value="trans_reg_C"/>
    <property type="match status" value="1"/>
</dbReference>
<protein>
    <submittedName>
        <fullName evidence="4">Alpha/beta fold hydrolase</fullName>
    </submittedName>
</protein>
<keyword evidence="1 2" id="KW-0238">DNA-binding</keyword>
<evidence type="ECO:0000256" key="2">
    <source>
        <dbReference type="PROSITE-ProRule" id="PRU01091"/>
    </source>
</evidence>
<dbReference type="Gene3D" id="1.10.10.10">
    <property type="entry name" value="Winged helix-like DNA-binding domain superfamily/Winged helix DNA-binding domain"/>
    <property type="match status" value="1"/>
</dbReference>
<dbReference type="Pfam" id="PF00561">
    <property type="entry name" value="Abhydrolase_1"/>
    <property type="match status" value="1"/>
</dbReference>
<evidence type="ECO:0000259" key="3">
    <source>
        <dbReference type="PROSITE" id="PS51755"/>
    </source>
</evidence>
<dbReference type="InterPro" id="IPR050471">
    <property type="entry name" value="AB_hydrolase"/>
</dbReference>
<evidence type="ECO:0000313" key="4">
    <source>
        <dbReference type="EMBL" id="MDA5401170.1"/>
    </source>
</evidence>
<dbReference type="InterPro" id="IPR036388">
    <property type="entry name" value="WH-like_DNA-bd_sf"/>
</dbReference>
<dbReference type="PANTHER" id="PTHR43433:SF8">
    <property type="entry name" value="BIFUNCTIONAL LIPASE_ADENYLATE CYCLASE LIPJ"/>
    <property type="match status" value="1"/>
</dbReference>
<dbReference type="SUPFAM" id="SSF53474">
    <property type="entry name" value="alpha/beta-Hydrolases"/>
    <property type="match status" value="1"/>
</dbReference>
<dbReference type="SMART" id="SM00862">
    <property type="entry name" value="Trans_reg_C"/>
    <property type="match status" value="1"/>
</dbReference>
<proteinExistence type="predicted"/>
<dbReference type="InterPro" id="IPR000073">
    <property type="entry name" value="AB_hydrolase_1"/>
</dbReference>
<keyword evidence="5" id="KW-1185">Reference proteome</keyword>
<dbReference type="Pfam" id="PF00486">
    <property type="entry name" value="Trans_reg_C"/>
    <property type="match status" value="1"/>
</dbReference>
<dbReference type="InterPro" id="IPR029058">
    <property type="entry name" value="AB_hydrolase_fold"/>
</dbReference>
<dbReference type="GO" id="GO:0000160">
    <property type="term" value="P:phosphorelay signal transduction system"/>
    <property type="evidence" value="ECO:0007669"/>
    <property type="project" value="InterPro"/>
</dbReference>
<dbReference type="RefSeq" id="WP_267992975.1">
    <property type="nucleotide sequence ID" value="NZ_JAPJZI010000001.1"/>
</dbReference>